<dbReference type="AlphaFoldDB" id="A0A3S1DR17"/>
<dbReference type="PROSITE" id="PS51257">
    <property type="entry name" value="PROKAR_LIPOPROTEIN"/>
    <property type="match status" value="1"/>
</dbReference>
<dbReference type="EMBL" id="RZNY01000012">
    <property type="protein sequence ID" value="RUT45331.1"/>
    <property type="molecule type" value="Genomic_DNA"/>
</dbReference>
<comment type="caution">
    <text evidence="1">The sequence shown here is derived from an EMBL/GenBank/DDBJ whole genome shotgun (WGS) entry which is preliminary data.</text>
</comment>
<evidence type="ECO:0000313" key="1">
    <source>
        <dbReference type="EMBL" id="RUT45331.1"/>
    </source>
</evidence>
<protein>
    <recommendedName>
        <fullName evidence="3">Lipoprotein</fullName>
    </recommendedName>
</protein>
<evidence type="ECO:0008006" key="3">
    <source>
        <dbReference type="Google" id="ProtNLM"/>
    </source>
</evidence>
<gene>
    <name evidence="1" type="ORF">EJP82_15325</name>
</gene>
<organism evidence="1 2">
    <name type="scientific">Paenibacillus anaericanus</name>
    <dbReference type="NCBI Taxonomy" id="170367"/>
    <lineage>
        <taxon>Bacteria</taxon>
        <taxon>Bacillati</taxon>
        <taxon>Bacillota</taxon>
        <taxon>Bacilli</taxon>
        <taxon>Bacillales</taxon>
        <taxon>Paenibacillaceae</taxon>
        <taxon>Paenibacillus</taxon>
    </lineage>
</organism>
<reference evidence="1 2" key="1">
    <citation type="submission" date="2018-12" db="EMBL/GenBank/DDBJ databases">
        <authorList>
            <person name="Sun L."/>
            <person name="Chen Z."/>
        </authorList>
    </citation>
    <scope>NUCLEOTIDE SEQUENCE [LARGE SCALE GENOMIC DNA]</scope>
    <source>
        <strain evidence="1 2">DSM 15890</strain>
    </source>
</reference>
<proteinExistence type="predicted"/>
<dbReference type="Proteomes" id="UP000279446">
    <property type="component" value="Unassembled WGS sequence"/>
</dbReference>
<sequence>MAKMVVTKVKGRKQMKNLVLSSLLVVFITLLSGCNNKLEEPPEIVITTGDTEIEYVVGLNQWNGAKYDREGTFQTIMREKSASELPYIKKNAEFHIEFKGAAPDSIELLDYVLDASGDIKYTEKEIKVIPFELENKKGSFVLDTNLATGLSSNSADYEPGASIRGFQLNCTWGENESEYAFIIRSDAM</sequence>
<keyword evidence="2" id="KW-1185">Reference proteome</keyword>
<name>A0A3S1DR17_9BACL</name>
<accession>A0A3S1DR17</accession>
<evidence type="ECO:0000313" key="2">
    <source>
        <dbReference type="Proteomes" id="UP000279446"/>
    </source>
</evidence>